<dbReference type="RefSeq" id="WP_354662965.1">
    <property type="nucleotide sequence ID" value="NZ_JBEXAC010000002.1"/>
</dbReference>
<protein>
    <submittedName>
        <fullName evidence="2">Uncharacterized protein</fullName>
    </submittedName>
</protein>
<keyword evidence="3" id="KW-1185">Reference proteome</keyword>
<dbReference type="Proteomes" id="UP001549749">
    <property type="component" value="Unassembled WGS sequence"/>
</dbReference>
<evidence type="ECO:0000313" key="3">
    <source>
        <dbReference type="Proteomes" id="UP001549749"/>
    </source>
</evidence>
<dbReference type="InterPro" id="IPR017853">
    <property type="entry name" value="GH"/>
</dbReference>
<feature type="chain" id="PRO_5046200095" evidence="1">
    <location>
        <begin position="22"/>
        <end position="437"/>
    </location>
</feature>
<gene>
    <name evidence="2" type="ORF">ABR189_23645</name>
</gene>
<accession>A0ABV2TBM9</accession>
<comment type="caution">
    <text evidence="2">The sequence shown here is derived from an EMBL/GenBank/DDBJ whole genome shotgun (WGS) entry which is preliminary data.</text>
</comment>
<reference evidence="2 3" key="1">
    <citation type="submission" date="2024-06" db="EMBL/GenBank/DDBJ databases">
        <title>Chitinophaga defluvii sp. nov., isolated from municipal sewage.</title>
        <authorList>
            <person name="Zhang L."/>
        </authorList>
    </citation>
    <scope>NUCLEOTIDE SEQUENCE [LARGE SCALE GENOMIC DNA]</scope>
    <source>
        <strain evidence="2 3">H8</strain>
    </source>
</reference>
<dbReference type="EMBL" id="JBEXAC010000002">
    <property type="protein sequence ID" value="MET7000406.1"/>
    <property type="molecule type" value="Genomic_DNA"/>
</dbReference>
<evidence type="ECO:0000256" key="1">
    <source>
        <dbReference type="SAM" id="SignalP"/>
    </source>
</evidence>
<dbReference type="Gene3D" id="3.20.20.80">
    <property type="entry name" value="Glycosidases"/>
    <property type="match status" value="1"/>
</dbReference>
<name>A0ABV2TBM9_9BACT</name>
<sequence>MKGKYFQNSSGTMLLNFMVLAALFTSGCSRKAATQGNTKQQGWQQREFILSTFHAVGGDTTIYKKVLTATKESGINLVELTFLSPDKVMAGMRAAEEVGVKVLAEDMSTISGVGDKFPAFQEETVRNTIQQLKGFKMLEGYYIWDEPHEKDFSKTRELHDLVKKYDGNRLAFSVIFPSYGVYTWEKGSYEWADNSYPRYVDNYLKTVDPEIFSFDYYPFRDNKAATDLINNDIWMDFGYIRKKALEHNKPLWFYFQAVSLQKDQQSIMDVSRIRAQMYAALAYGVKGLSYFNSAGSLLDEKGGKTAMYEELKTLNTDIRYLGDFLLNKRSEKLYQTGVRQENKALYFLDSLETSDLLAAAPDNLVIGVFGDGSNAKYVLITNKSHSAEVAGEVKLRKPASVSELDQSQRTFRIIARNTVSIPVKLAPGMGALYVIKK</sequence>
<keyword evidence="1" id="KW-0732">Signal</keyword>
<evidence type="ECO:0000313" key="2">
    <source>
        <dbReference type="EMBL" id="MET7000406.1"/>
    </source>
</evidence>
<proteinExistence type="predicted"/>
<dbReference type="PROSITE" id="PS51257">
    <property type="entry name" value="PROKAR_LIPOPROTEIN"/>
    <property type="match status" value="1"/>
</dbReference>
<feature type="signal peptide" evidence="1">
    <location>
        <begin position="1"/>
        <end position="21"/>
    </location>
</feature>
<organism evidence="2 3">
    <name type="scientific">Chitinophaga defluvii</name>
    <dbReference type="NCBI Taxonomy" id="3163343"/>
    <lineage>
        <taxon>Bacteria</taxon>
        <taxon>Pseudomonadati</taxon>
        <taxon>Bacteroidota</taxon>
        <taxon>Chitinophagia</taxon>
        <taxon>Chitinophagales</taxon>
        <taxon>Chitinophagaceae</taxon>
        <taxon>Chitinophaga</taxon>
    </lineage>
</organism>
<dbReference type="SUPFAM" id="SSF51445">
    <property type="entry name" value="(Trans)glycosidases"/>
    <property type="match status" value="1"/>
</dbReference>